<reference evidence="10 11" key="1">
    <citation type="journal article" date="2017" name="Virology">
        <title>Genome sequence variation among isolates of monkey B virus (Macacine alphaherpesvirus 1) from captive macaques.</title>
        <authorList>
            <person name="Eberle R."/>
            <person name="Maxwell L.K."/>
            <person name="Nicholson S."/>
            <person name="Black D."/>
            <person name="Jones-Engel L."/>
        </authorList>
    </citation>
    <scope>NUCLEOTIDE SEQUENCE [LARGE SCALE GENOMIC DNA]</scope>
    <source>
        <strain evidence="10">KQ</strain>
    </source>
</reference>
<gene>
    <name evidence="10" type="primary">UL47</name>
</gene>
<feature type="compositionally biased region" description="Acidic residues" evidence="9">
    <location>
        <begin position="19"/>
        <end position="30"/>
    </location>
</feature>
<dbReference type="Pfam" id="PF03362">
    <property type="entry name" value="Herpes_UL47"/>
    <property type="match status" value="1"/>
</dbReference>
<comment type="function">
    <text evidence="8">Tegument protein that can bind to various RNA transcripts. Plays a role in the attenuation of selective viral and cellular mRNA degradation by modulating the activity of host shutoff RNase UL41/VHS. Also plays a role in the primary envelopment of virions in the perinuclear space, probably by interacting with two nuclear egress proteins UL31 and UL34.</text>
</comment>
<dbReference type="GO" id="GO:0019033">
    <property type="term" value="C:viral tegument"/>
    <property type="evidence" value="ECO:0007669"/>
    <property type="project" value="UniProtKB-SubCell"/>
</dbReference>
<dbReference type="EMBL" id="KY628970">
    <property type="protein sequence ID" value="ARS01834.1"/>
    <property type="molecule type" value="Genomic_DNA"/>
</dbReference>
<keyword evidence="8" id="KW-0805">Transcription regulation</keyword>
<comment type="subunit">
    <text evidence="8">Interacts with US3 kinase. Interacts with UL31 and UL34; these interactions seem important for efficient virion nuclear egress. Interacts with UL41/VHS.</text>
</comment>
<keyword evidence="7 8" id="KW-1035">Host cytoplasm</keyword>
<evidence type="ECO:0000256" key="6">
    <source>
        <dbReference type="ARBA" id="ARBA00022844"/>
    </source>
</evidence>
<feature type="compositionally biased region" description="Low complexity" evidence="9">
    <location>
        <begin position="111"/>
        <end position="121"/>
    </location>
</feature>
<evidence type="ECO:0000313" key="11">
    <source>
        <dbReference type="Proteomes" id="UP000679841"/>
    </source>
</evidence>
<sequence length="693" mass="72962">MSLRRRRASMGPGSRAPGEESEEDATDYDSDGGGGGTGIVGYLRSVFGGGGGSDGASAPREAEGADEPPPRRRRESRDPPRRRRASEAADARRRRHASGGRGSSGGRASERPGAARARGYPGAVDTSELLAALEGSPRFEPSGLFLAELAFDEGDYPGATAGAGDPEGRPPAKIEILEGRLPREDALALLPIDQMAPRISAWDESVHSALAMGNPACLYPCPHGAFNLAPVGDMYMGAPDDPAVFYRRTLRQGQELAWHLTGDALRELTDRQLRKTPYHAVNFLADAVVRVAANARLCGERLHAARADPARGDARASELRRQFARLTALRPVEASAAPLLAAPTGPLAPQTGPEAAAFRSSLGSLAYWAELRALLDRECRVAVRHAARLTYVATGALLARVHPEAIRCLAPREAAFLGRVFDVLAVLAEQAVQWLSVAVGARLHPRSAHPAFRDAGRAELFRALPLGSPAVVGAENEAFGTEADRRALGDCALGLVLASAVCALHTALATVALRHARAGGGPEAEGRPAAGRAATRAILAGALVLQRLLGFADAVLACLSAAAFDGGLAAPEVGAYTPLRYACALRVAAPLYARTTPARFWADARAASRRVDLRPVASRPPAAGAGTVAPRFLLEQFDSFPPEPLERGASVLGPRTRVADIRSQFRRLLLGDEETAALRAHVSGRRAAGLATR</sequence>
<dbReference type="KEGG" id="vg:80535178"/>
<dbReference type="GO" id="GO:0042025">
    <property type="term" value="C:host cell nucleus"/>
    <property type="evidence" value="ECO:0007669"/>
    <property type="project" value="UniProtKB-SubCell"/>
</dbReference>
<organism evidence="10 11">
    <name type="scientific">Macacine alphaherpesvirus 3</name>
    <dbReference type="NCBI Taxonomy" id="2845555"/>
    <lineage>
        <taxon>Viruses</taxon>
        <taxon>Duplodnaviria</taxon>
        <taxon>Heunggongvirae</taxon>
        <taxon>Peploviricota</taxon>
        <taxon>Herviviricetes</taxon>
        <taxon>Herpesvirales</taxon>
        <taxon>Orthoherpesviridae</taxon>
        <taxon>Alphaherpesvirinae</taxon>
        <taxon>Simplexvirus</taxon>
        <taxon>Simplexvirus macacinealpha3</taxon>
    </lineage>
</organism>
<comment type="domain">
    <text evidence="8">The nuclear export signal is CRM1-dependent.</text>
</comment>
<evidence type="ECO:0000256" key="9">
    <source>
        <dbReference type="SAM" id="MobiDB-lite"/>
    </source>
</evidence>
<evidence type="ECO:0000256" key="4">
    <source>
        <dbReference type="ARBA" id="ARBA00022562"/>
    </source>
</evidence>
<evidence type="ECO:0000256" key="8">
    <source>
        <dbReference type="RuleBase" id="RU369113"/>
    </source>
</evidence>
<comment type="subcellular location">
    <subcellularLocation>
        <location evidence="2 8">Host cytoplasm</location>
    </subcellularLocation>
    <subcellularLocation>
        <location evidence="1 8">Host nucleus</location>
    </subcellularLocation>
    <subcellularLocation>
        <location evidence="8">Virion tegument</location>
    </subcellularLocation>
    <text evidence="8">Major tegument protein of the virion. Undergoes nucleocytoplasmic shuttling during infection. Localizes to the major sites of transcription in the infected cell nucleus.</text>
</comment>
<dbReference type="GO" id="GO:0003723">
    <property type="term" value="F:RNA binding"/>
    <property type="evidence" value="ECO:0007669"/>
    <property type="project" value="UniProtKB-UniRule"/>
</dbReference>
<dbReference type="Proteomes" id="UP000679841">
    <property type="component" value="Segment"/>
</dbReference>
<feature type="region of interest" description="Disordered" evidence="9">
    <location>
        <begin position="1"/>
        <end position="121"/>
    </location>
</feature>
<proteinExistence type="inferred from homology"/>
<name>A0A1X9WGG0_9ALPH</name>
<evidence type="ECO:0000256" key="3">
    <source>
        <dbReference type="ARBA" id="ARBA00005238"/>
    </source>
</evidence>
<keyword evidence="8" id="KW-0426">Late protein</keyword>
<feature type="compositionally biased region" description="Basic and acidic residues" evidence="9">
    <location>
        <begin position="75"/>
        <end position="91"/>
    </location>
</feature>
<evidence type="ECO:0000256" key="7">
    <source>
        <dbReference type="ARBA" id="ARBA00023200"/>
    </source>
</evidence>
<evidence type="ECO:0000256" key="2">
    <source>
        <dbReference type="ARBA" id="ARBA00004192"/>
    </source>
</evidence>
<evidence type="ECO:0000256" key="1">
    <source>
        <dbReference type="ARBA" id="ARBA00004147"/>
    </source>
</evidence>
<dbReference type="GO" id="GO:0006355">
    <property type="term" value="P:regulation of DNA-templated transcription"/>
    <property type="evidence" value="ECO:0007669"/>
    <property type="project" value="UniProtKB-UniRule"/>
</dbReference>
<keyword evidence="8" id="KW-0694">RNA-binding</keyword>
<protein>
    <recommendedName>
        <fullName evidence="8">Tegument protein UL47</fullName>
    </recommendedName>
</protein>
<evidence type="ECO:0000256" key="5">
    <source>
        <dbReference type="ARBA" id="ARBA00022580"/>
    </source>
</evidence>
<keyword evidence="8" id="KW-0804">Transcription</keyword>
<comment type="similarity">
    <text evidence="3 8">Belongs to the alphaherpesvirinae HHV-1 UL47 family.</text>
</comment>
<dbReference type="GO" id="GO:0030430">
    <property type="term" value="C:host cell cytoplasm"/>
    <property type="evidence" value="ECO:0007669"/>
    <property type="project" value="UniProtKB-SubCell"/>
</dbReference>
<keyword evidence="5 8" id="KW-0920">Virion tegument</keyword>
<evidence type="ECO:0000313" key="10">
    <source>
        <dbReference type="EMBL" id="ARS01834.1"/>
    </source>
</evidence>
<keyword evidence="6 8" id="KW-0946">Virion</keyword>
<dbReference type="InterPro" id="IPR005029">
    <property type="entry name" value="Herpes_UL47"/>
</dbReference>
<keyword evidence="4 8" id="KW-1048">Host nucleus</keyword>
<keyword evidence="11" id="KW-1185">Reference proteome</keyword>
<accession>A0A1X9WGG0</accession>